<feature type="compositionally biased region" description="Polar residues" evidence="1">
    <location>
        <begin position="104"/>
        <end position="125"/>
    </location>
</feature>
<organism evidence="2 3">
    <name type="scientific">Vigna unguiculata</name>
    <name type="common">Cowpea</name>
    <dbReference type="NCBI Taxonomy" id="3917"/>
    <lineage>
        <taxon>Eukaryota</taxon>
        <taxon>Viridiplantae</taxon>
        <taxon>Streptophyta</taxon>
        <taxon>Embryophyta</taxon>
        <taxon>Tracheophyta</taxon>
        <taxon>Spermatophyta</taxon>
        <taxon>Magnoliopsida</taxon>
        <taxon>eudicotyledons</taxon>
        <taxon>Gunneridae</taxon>
        <taxon>Pentapetalae</taxon>
        <taxon>rosids</taxon>
        <taxon>fabids</taxon>
        <taxon>Fabales</taxon>
        <taxon>Fabaceae</taxon>
        <taxon>Papilionoideae</taxon>
        <taxon>50 kb inversion clade</taxon>
        <taxon>NPAAA clade</taxon>
        <taxon>indigoferoid/millettioid clade</taxon>
        <taxon>Phaseoleae</taxon>
        <taxon>Vigna</taxon>
    </lineage>
</organism>
<gene>
    <name evidence="2" type="ORF">DEO72_LG11g55</name>
</gene>
<dbReference type="EMBL" id="CP039355">
    <property type="protein sequence ID" value="QCE13062.1"/>
    <property type="molecule type" value="Genomic_DNA"/>
</dbReference>
<name>A0A4D6NJ82_VIGUN</name>
<evidence type="ECO:0000313" key="2">
    <source>
        <dbReference type="EMBL" id="QCE13062.1"/>
    </source>
</evidence>
<proteinExistence type="predicted"/>
<reference evidence="2 3" key="1">
    <citation type="submission" date="2019-04" db="EMBL/GenBank/DDBJ databases">
        <title>An improved genome assembly and genetic linkage map for asparagus bean, Vigna unguiculata ssp. sesquipedialis.</title>
        <authorList>
            <person name="Xia Q."/>
            <person name="Zhang R."/>
            <person name="Dong Y."/>
        </authorList>
    </citation>
    <scope>NUCLEOTIDE SEQUENCE [LARGE SCALE GENOMIC DNA]</scope>
    <source>
        <tissue evidence="2">Leaf</tissue>
    </source>
</reference>
<evidence type="ECO:0000256" key="1">
    <source>
        <dbReference type="SAM" id="MobiDB-lite"/>
    </source>
</evidence>
<protein>
    <submittedName>
        <fullName evidence="2">Uncharacterized protein</fullName>
    </submittedName>
</protein>
<sequence>MDNQDERGTPTSSPGHNDDDDGVHACDDSSCGAVKGSNPSDNELLSDSDPHSEGSNPFDTDNEDQEIVGAPENLTGDGLFEDANSNFSESLIPMEDGSSRNESDQSSANEGVTVEVGNSRTVANSENDRESGGFNWASCLRCCFCGDR</sequence>
<accession>A0A4D6NJ82</accession>
<keyword evidence="3" id="KW-1185">Reference proteome</keyword>
<feature type="region of interest" description="Disordered" evidence="1">
    <location>
        <begin position="1"/>
        <end position="131"/>
    </location>
</feature>
<evidence type="ECO:0000313" key="3">
    <source>
        <dbReference type="Proteomes" id="UP000501690"/>
    </source>
</evidence>
<dbReference type="Proteomes" id="UP000501690">
    <property type="component" value="Linkage Group LG11"/>
</dbReference>
<dbReference type="AlphaFoldDB" id="A0A4D6NJ82"/>